<comment type="function">
    <text evidence="2">Transfers an acetyl group from acetyl-CoA to L-homoserine, forming acetyl-L-homoserine.</text>
</comment>
<proteinExistence type="inferred from homology"/>
<dbReference type="GO" id="GO:0009092">
    <property type="term" value="P:homoserine metabolic process"/>
    <property type="evidence" value="ECO:0007669"/>
    <property type="project" value="TreeGrafter"/>
</dbReference>
<dbReference type="PANTHER" id="PTHR32268:SF11">
    <property type="entry name" value="HOMOSERINE O-ACETYLTRANSFERASE"/>
    <property type="match status" value="1"/>
</dbReference>
<feature type="active site" evidence="2 3">
    <location>
        <position position="316"/>
    </location>
</feature>
<evidence type="ECO:0000256" key="2">
    <source>
        <dbReference type="HAMAP-Rule" id="MF_00296"/>
    </source>
</evidence>
<feature type="domain" description="AB hydrolase-1" evidence="4">
    <location>
        <begin position="93"/>
        <end position="353"/>
    </location>
</feature>
<dbReference type="UniPathway" id="UPA00051">
    <property type="reaction ID" value="UER00074"/>
</dbReference>
<evidence type="ECO:0000313" key="6">
    <source>
        <dbReference type="Proteomes" id="UP000000719"/>
    </source>
</evidence>
<keyword evidence="2" id="KW-0963">Cytoplasm</keyword>
<gene>
    <name evidence="2" type="primary">metXA</name>
    <name evidence="5" type="ordered locus">Hore_19560</name>
</gene>
<sequence length="368" mass="41558">MSFSALNEPGQSGIGEVSPAKILIKEGLTLENGEKLKPVTITYECYGRLNSKRNNVILVVHHLTADAHVAGYYPHEDRYGWWDDLIGPGQIIDTDRYFVICSNILGSCYGTTGPCSINPETGEPYGPDFPVITVKDMVKAQFKLLRKLGIKGIDTVIGGSLGGMQALRWGVDYPELVRQVVAISAPARLRAREIAYNTIASRAIKNDPDWQGGRYYNTGRYPVKGLQLARMVGMLTYRTPDLFQERFGRKMKNREFEVNNYLEYQGQKFTGRFDANSLLCLNKAMDLFDLARGYSSLEEAISRIKAKTLIITTDTDQLFDPGESVEIVEIMLKQGKKAYHREIKSRYGHDAFLIEFRKLAKILNNWFS</sequence>
<dbReference type="OrthoDB" id="9800754at2"/>
<dbReference type="Gene3D" id="1.10.1740.110">
    <property type="match status" value="1"/>
</dbReference>
<keyword evidence="2" id="KW-0028">Amino-acid biosynthesis</keyword>
<evidence type="ECO:0000259" key="4">
    <source>
        <dbReference type="Pfam" id="PF00561"/>
    </source>
</evidence>
<dbReference type="GO" id="GO:0009086">
    <property type="term" value="P:methionine biosynthetic process"/>
    <property type="evidence" value="ECO:0007669"/>
    <property type="project" value="UniProtKB-UniRule"/>
</dbReference>
<comment type="similarity">
    <text evidence="2">Belongs to the AB hydrolase superfamily. MetX family.</text>
</comment>
<dbReference type="SUPFAM" id="SSF53474">
    <property type="entry name" value="alpha/beta-Hydrolases"/>
    <property type="match status" value="1"/>
</dbReference>
<keyword evidence="2 5" id="KW-0012">Acyltransferase</keyword>
<name>B8CZI4_HALOH</name>
<dbReference type="PIRSF" id="PIRSF000443">
    <property type="entry name" value="Homoser_Ac_trans"/>
    <property type="match status" value="1"/>
</dbReference>
<keyword evidence="1 2" id="KW-0808">Transferase</keyword>
<dbReference type="EC" id="2.3.1.31" evidence="2"/>
<dbReference type="Proteomes" id="UP000000719">
    <property type="component" value="Chromosome"/>
</dbReference>
<dbReference type="HOGENOM" id="CLU_028760_1_2_9"/>
<accession>B8CZI4</accession>
<comment type="pathway">
    <text evidence="2">Amino-acid biosynthesis; L-methionine biosynthesis via de novo pathway; O-acetyl-L-homoserine from L-homoserine: step 1/1.</text>
</comment>
<dbReference type="STRING" id="373903.Hore_19560"/>
<dbReference type="RefSeq" id="WP_015923672.1">
    <property type="nucleotide sequence ID" value="NC_011899.1"/>
</dbReference>
<evidence type="ECO:0000256" key="1">
    <source>
        <dbReference type="ARBA" id="ARBA00022679"/>
    </source>
</evidence>
<dbReference type="GO" id="GO:0004414">
    <property type="term" value="F:homoserine O-acetyltransferase activity"/>
    <property type="evidence" value="ECO:0007669"/>
    <property type="project" value="UniProtKB-UniRule"/>
</dbReference>
<dbReference type="GO" id="GO:0005737">
    <property type="term" value="C:cytoplasm"/>
    <property type="evidence" value="ECO:0007669"/>
    <property type="project" value="UniProtKB-SubCell"/>
</dbReference>
<reference evidence="5 6" key="1">
    <citation type="journal article" date="2009" name="PLoS ONE">
        <title>Genome analysis of the anaerobic thermohalophilic bacterium Halothermothrix orenii.</title>
        <authorList>
            <person name="Mavromatis K."/>
            <person name="Ivanova N."/>
            <person name="Anderson I."/>
            <person name="Lykidis A."/>
            <person name="Hooper S.D."/>
            <person name="Sun H."/>
            <person name="Kunin V."/>
            <person name="Lapidus A."/>
            <person name="Hugenholtz P."/>
            <person name="Patel B."/>
            <person name="Kyrpides N.C."/>
        </authorList>
    </citation>
    <scope>NUCLEOTIDE SEQUENCE [LARGE SCALE GENOMIC DNA]</scope>
    <source>
        <strain evidence="6">H 168 / OCM 544 / DSM 9562</strain>
    </source>
</reference>
<dbReference type="ESTHER" id="9firm-q2agf8">
    <property type="family name" value="Homoserine_transacetylase"/>
</dbReference>
<evidence type="ECO:0000313" key="5">
    <source>
        <dbReference type="EMBL" id="ACL70703.1"/>
    </source>
</evidence>
<dbReference type="eggNOG" id="COG2021">
    <property type="taxonomic scope" value="Bacteria"/>
</dbReference>
<comment type="subcellular location">
    <subcellularLocation>
        <location evidence="2">Cytoplasm</location>
    </subcellularLocation>
</comment>
<dbReference type="NCBIfam" id="TIGR01392">
    <property type="entry name" value="homoserO_Ac_trn"/>
    <property type="match status" value="1"/>
</dbReference>
<feature type="active site" description="Nucleophile" evidence="2 3">
    <location>
        <position position="160"/>
    </location>
</feature>
<dbReference type="Gene3D" id="3.40.50.1820">
    <property type="entry name" value="alpha/beta hydrolase"/>
    <property type="match status" value="1"/>
</dbReference>
<evidence type="ECO:0000256" key="3">
    <source>
        <dbReference type="PIRSR" id="PIRSR000443-1"/>
    </source>
</evidence>
<dbReference type="InterPro" id="IPR000073">
    <property type="entry name" value="AB_hydrolase_1"/>
</dbReference>
<dbReference type="KEGG" id="hor:Hore_19560"/>
<comment type="subunit">
    <text evidence="2">Homodimer.</text>
</comment>
<comment type="caution">
    <text evidence="2">Lacks conserved residue(s) required for the propagation of feature annotation.</text>
</comment>
<dbReference type="EMBL" id="CP001098">
    <property type="protein sequence ID" value="ACL70703.1"/>
    <property type="molecule type" value="Genomic_DNA"/>
</dbReference>
<feature type="binding site" evidence="2">
    <location>
        <position position="230"/>
    </location>
    <ligand>
        <name>substrate</name>
    </ligand>
</feature>
<feature type="binding site" evidence="2">
    <location>
        <position position="350"/>
    </location>
    <ligand>
        <name>substrate</name>
    </ligand>
</feature>
<protein>
    <recommendedName>
        <fullName evidence="2">Homoserine O-acetyltransferase</fullName>
        <shortName evidence="2">HAT</shortName>
        <ecNumber evidence="2">2.3.1.31</ecNumber>
    </recommendedName>
    <alternativeName>
        <fullName evidence="2">Homoserine transacetylase</fullName>
        <shortName evidence="2">HTA</shortName>
    </alternativeName>
</protein>
<keyword evidence="2" id="KW-0486">Methionine biosynthesis</keyword>
<keyword evidence="6" id="KW-1185">Reference proteome</keyword>
<organism evidence="5 6">
    <name type="scientific">Halothermothrix orenii (strain H 168 / OCM 544 / DSM 9562)</name>
    <dbReference type="NCBI Taxonomy" id="373903"/>
    <lineage>
        <taxon>Bacteria</taxon>
        <taxon>Bacillati</taxon>
        <taxon>Bacillota</taxon>
        <taxon>Clostridia</taxon>
        <taxon>Halanaerobiales</taxon>
        <taxon>Halothermotrichaceae</taxon>
        <taxon>Halothermothrix</taxon>
    </lineage>
</organism>
<dbReference type="InterPro" id="IPR008220">
    <property type="entry name" value="HAT_MetX-like"/>
</dbReference>
<dbReference type="Pfam" id="PF00561">
    <property type="entry name" value="Abhydrolase_1"/>
    <property type="match status" value="1"/>
</dbReference>
<dbReference type="AlphaFoldDB" id="B8CZI4"/>
<dbReference type="PANTHER" id="PTHR32268">
    <property type="entry name" value="HOMOSERINE O-ACETYLTRANSFERASE"/>
    <property type="match status" value="1"/>
</dbReference>
<comment type="catalytic activity">
    <reaction evidence="2">
        <text>L-homoserine + acetyl-CoA = O-acetyl-L-homoserine + CoA</text>
        <dbReference type="Rhea" id="RHEA:13701"/>
        <dbReference type="ChEBI" id="CHEBI:57287"/>
        <dbReference type="ChEBI" id="CHEBI:57288"/>
        <dbReference type="ChEBI" id="CHEBI:57476"/>
        <dbReference type="ChEBI" id="CHEBI:57716"/>
        <dbReference type="EC" id="2.3.1.31"/>
    </reaction>
</comment>
<dbReference type="HAMAP" id="MF_00296">
    <property type="entry name" value="MetX_acyltransf"/>
    <property type="match status" value="1"/>
</dbReference>
<dbReference type="InterPro" id="IPR029058">
    <property type="entry name" value="AB_hydrolase_fold"/>
</dbReference>
<feature type="active site" evidence="2 3">
    <location>
        <position position="349"/>
    </location>
</feature>
<dbReference type="NCBIfam" id="NF001209">
    <property type="entry name" value="PRK00175.1"/>
    <property type="match status" value="1"/>
</dbReference>